<evidence type="ECO:0000256" key="2">
    <source>
        <dbReference type="ARBA" id="ARBA00022448"/>
    </source>
</evidence>
<feature type="transmembrane region" description="Helical" evidence="8">
    <location>
        <begin position="412"/>
        <end position="437"/>
    </location>
</feature>
<feature type="transmembrane region" description="Helical" evidence="8">
    <location>
        <begin position="281"/>
        <end position="299"/>
    </location>
</feature>
<evidence type="ECO:0000256" key="3">
    <source>
        <dbReference type="ARBA" id="ARBA00022475"/>
    </source>
</evidence>
<dbReference type="EMBL" id="CP039964">
    <property type="protein sequence ID" value="QCO56477.1"/>
    <property type="molecule type" value="Genomic_DNA"/>
</dbReference>
<feature type="transmembrane region" description="Helical" evidence="8">
    <location>
        <begin position="69"/>
        <end position="89"/>
    </location>
</feature>
<sequence length="503" mass="54270">MRRIWELPLLVILTGVGSLAMLLPAAHAAVFGNFTVARPFFYGAVMFFIFTVLLGIATDNYRTKIAARGRLVALLGAYLWLPFLFAIPFSEALPDTTFVNAWFEMVSSFTTTGVTQYDMPGRLSPSLHLWRALVGWLGGFFVLMSAVAILAPLNLGGVEVLSNRVPGRSARGVEQITHGAGPSARMVRHSSKLFPAYLGLTVLLWVLLLMAGERGMTALVLAMSTLSTSGITNGPGSASGSHLSEVVVFAFMALALSRRFMPGAVQADKNRTLWNDHELRLALGFLVVVPVIMFSRHWVGAMGVEELFNPMAALKALWGGLFTTMSFLTTTGFESADWQEARSWSGLNSPGLVLLGLAMMGGGIATTAGGLKLLRVYALARHGEREMNRLVHPSSIGGGGDEERRLRQGGAYVAWIFFMLYALTFSIVIAALALRGLEFDQSLILTIAAVTTTGPLAVLAAETPIRMIELSMPVKAILGAAMIVGRVEILAILALLSPNVWRR</sequence>
<evidence type="ECO:0000256" key="8">
    <source>
        <dbReference type="SAM" id="Phobius"/>
    </source>
</evidence>
<keyword evidence="7 8" id="KW-0472">Membrane</keyword>
<feature type="transmembrane region" description="Helical" evidence="8">
    <location>
        <begin position="193"/>
        <end position="212"/>
    </location>
</feature>
<dbReference type="Pfam" id="PF02386">
    <property type="entry name" value="TrkH"/>
    <property type="match status" value="1"/>
</dbReference>
<dbReference type="AlphaFoldDB" id="A0A4P8EHS1"/>
<feature type="transmembrane region" description="Helical" evidence="8">
    <location>
        <begin position="353"/>
        <end position="374"/>
    </location>
</feature>
<keyword evidence="4 8" id="KW-0812">Transmembrane</keyword>
<dbReference type="OrthoDB" id="7818483at2"/>
<protein>
    <submittedName>
        <fullName evidence="9">TrkH family potassium uptake protein</fullName>
    </submittedName>
</protein>
<name>A0A4P8EHS1_9RHOB</name>
<dbReference type="GO" id="GO:0005886">
    <property type="term" value="C:plasma membrane"/>
    <property type="evidence" value="ECO:0007669"/>
    <property type="project" value="UniProtKB-SubCell"/>
</dbReference>
<dbReference type="GO" id="GO:0030001">
    <property type="term" value="P:metal ion transport"/>
    <property type="evidence" value="ECO:0007669"/>
    <property type="project" value="UniProtKB-ARBA"/>
</dbReference>
<keyword evidence="2" id="KW-0813">Transport</keyword>
<feature type="transmembrane region" description="Helical" evidence="8">
    <location>
        <begin position="443"/>
        <end position="461"/>
    </location>
</feature>
<evidence type="ECO:0000256" key="4">
    <source>
        <dbReference type="ARBA" id="ARBA00022692"/>
    </source>
</evidence>
<dbReference type="InterPro" id="IPR003445">
    <property type="entry name" value="Cat_transpt"/>
</dbReference>
<evidence type="ECO:0000313" key="10">
    <source>
        <dbReference type="Proteomes" id="UP000298631"/>
    </source>
</evidence>
<reference evidence="9 10" key="1">
    <citation type="submission" date="2019-05" db="EMBL/GenBank/DDBJ databases">
        <title>Pseudorhodobacter turbinis sp. nov., isolated from the gut of the Korean turban shell.</title>
        <authorList>
            <person name="Jeong Y.-S."/>
            <person name="Kang W.-R."/>
            <person name="Bae J.-W."/>
        </authorList>
    </citation>
    <scope>NUCLEOTIDE SEQUENCE [LARGE SCALE GENOMIC DNA]</scope>
    <source>
        <strain evidence="9 10">S12M18</strain>
    </source>
</reference>
<dbReference type="RefSeq" id="WP_137194257.1">
    <property type="nucleotide sequence ID" value="NZ_CP039964.1"/>
</dbReference>
<feature type="transmembrane region" description="Helical" evidence="8">
    <location>
        <begin position="311"/>
        <end position="333"/>
    </location>
</feature>
<keyword evidence="3" id="KW-1003">Cell membrane</keyword>
<keyword evidence="6" id="KW-0406">Ion transport</keyword>
<evidence type="ECO:0000313" key="9">
    <source>
        <dbReference type="EMBL" id="QCO56477.1"/>
    </source>
</evidence>
<feature type="transmembrane region" description="Helical" evidence="8">
    <location>
        <begin position="38"/>
        <end position="57"/>
    </location>
</feature>
<proteinExistence type="predicted"/>
<feature type="transmembrane region" description="Helical" evidence="8">
    <location>
        <begin position="133"/>
        <end position="155"/>
    </location>
</feature>
<evidence type="ECO:0000256" key="7">
    <source>
        <dbReference type="ARBA" id="ARBA00023136"/>
    </source>
</evidence>
<organism evidence="9 10">
    <name type="scientific">Pseudorhodobacter turbinis</name>
    <dbReference type="NCBI Taxonomy" id="2500533"/>
    <lineage>
        <taxon>Bacteria</taxon>
        <taxon>Pseudomonadati</taxon>
        <taxon>Pseudomonadota</taxon>
        <taxon>Alphaproteobacteria</taxon>
        <taxon>Rhodobacterales</taxon>
        <taxon>Paracoccaceae</taxon>
        <taxon>Pseudorhodobacter</taxon>
    </lineage>
</organism>
<evidence type="ECO:0000256" key="1">
    <source>
        <dbReference type="ARBA" id="ARBA00004651"/>
    </source>
</evidence>
<accession>A0A4P8EHS1</accession>
<dbReference type="GO" id="GO:0008324">
    <property type="term" value="F:monoatomic cation transmembrane transporter activity"/>
    <property type="evidence" value="ECO:0007669"/>
    <property type="project" value="InterPro"/>
</dbReference>
<evidence type="ECO:0000256" key="5">
    <source>
        <dbReference type="ARBA" id="ARBA00022989"/>
    </source>
</evidence>
<feature type="transmembrane region" description="Helical" evidence="8">
    <location>
        <begin position="473"/>
        <end position="496"/>
    </location>
</feature>
<dbReference type="Proteomes" id="UP000298631">
    <property type="component" value="Chromosome"/>
</dbReference>
<dbReference type="PANTHER" id="PTHR32024:SF3">
    <property type="entry name" value="TRK SYSTEM POTASSIUM UPTAKE PROTEIN"/>
    <property type="match status" value="1"/>
</dbReference>
<evidence type="ECO:0000256" key="6">
    <source>
        <dbReference type="ARBA" id="ARBA00023065"/>
    </source>
</evidence>
<comment type="subcellular location">
    <subcellularLocation>
        <location evidence="1">Cell membrane</location>
        <topology evidence="1">Multi-pass membrane protein</topology>
    </subcellularLocation>
</comment>
<dbReference type="PANTHER" id="PTHR32024">
    <property type="entry name" value="TRK SYSTEM POTASSIUM UPTAKE PROTEIN TRKG-RELATED"/>
    <property type="match status" value="1"/>
</dbReference>
<dbReference type="KEGG" id="pseb:EOK75_02840"/>
<gene>
    <name evidence="9" type="ORF">EOK75_02840</name>
</gene>
<keyword evidence="5 8" id="KW-1133">Transmembrane helix</keyword>
<keyword evidence="10" id="KW-1185">Reference proteome</keyword>